<reference evidence="2 3" key="1">
    <citation type="submission" date="2016-10" db="EMBL/GenBank/DDBJ databases">
        <authorList>
            <person name="de Groot N.N."/>
        </authorList>
    </citation>
    <scope>NUCLEOTIDE SEQUENCE [LARGE SCALE GENOMIC DNA]</scope>
    <source>
        <strain evidence="2 3">DSM 6793</strain>
    </source>
</reference>
<feature type="non-terminal residue" evidence="2">
    <location>
        <position position="29"/>
    </location>
</feature>
<dbReference type="EMBL" id="FOLE01000008">
    <property type="protein sequence ID" value="SFC71417.1"/>
    <property type="molecule type" value="Genomic_DNA"/>
</dbReference>
<name>A0A1I1LE22_9BACT</name>
<protein>
    <submittedName>
        <fullName evidence="2">Uncharacterized protein</fullName>
    </submittedName>
</protein>
<dbReference type="Proteomes" id="UP000199514">
    <property type="component" value="Unassembled WGS sequence"/>
</dbReference>
<evidence type="ECO:0000256" key="1">
    <source>
        <dbReference type="SAM" id="MobiDB-lite"/>
    </source>
</evidence>
<sequence length="29" mass="3252">MKSYENNKQTASPQADGTSTPEKKSNPRR</sequence>
<accession>A0A1I1LE22</accession>
<proteinExistence type="predicted"/>
<feature type="region of interest" description="Disordered" evidence="1">
    <location>
        <begin position="1"/>
        <end position="29"/>
    </location>
</feature>
<organism evidence="2 3">
    <name type="scientific">Flexibacter flexilis DSM 6793</name>
    <dbReference type="NCBI Taxonomy" id="927664"/>
    <lineage>
        <taxon>Bacteria</taxon>
        <taxon>Pseudomonadati</taxon>
        <taxon>Bacteroidota</taxon>
        <taxon>Cytophagia</taxon>
        <taxon>Cytophagales</taxon>
        <taxon>Flexibacteraceae</taxon>
        <taxon>Flexibacter</taxon>
    </lineage>
</organism>
<evidence type="ECO:0000313" key="3">
    <source>
        <dbReference type="Proteomes" id="UP000199514"/>
    </source>
</evidence>
<feature type="compositionally biased region" description="Polar residues" evidence="1">
    <location>
        <begin position="1"/>
        <end position="20"/>
    </location>
</feature>
<evidence type="ECO:0000313" key="2">
    <source>
        <dbReference type="EMBL" id="SFC71417.1"/>
    </source>
</evidence>
<gene>
    <name evidence="2" type="ORF">SAMN05421780_108196</name>
</gene>
<dbReference type="AlphaFoldDB" id="A0A1I1LE22"/>
<keyword evidence="3" id="KW-1185">Reference proteome</keyword>